<dbReference type="GO" id="GO:0016874">
    <property type="term" value="F:ligase activity"/>
    <property type="evidence" value="ECO:0007669"/>
    <property type="project" value="UniProtKB-KW"/>
</dbReference>
<evidence type="ECO:0000256" key="10">
    <source>
        <dbReference type="SAM" id="MobiDB-lite"/>
    </source>
</evidence>
<name>A0ABY2H034_9HYPO</name>
<feature type="compositionally biased region" description="Low complexity" evidence="10">
    <location>
        <begin position="74"/>
        <end position="85"/>
    </location>
</feature>
<dbReference type="InterPro" id="IPR004514">
    <property type="entry name" value="Gln-tRNA-synth"/>
</dbReference>
<comment type="caution">
    <text evidence="14">The sequence shown here is derived from an EMBL/GenBank/DDBJ whole genome shotgun (WGS) entry which is preliminary data.</text>
</comment>
<protein>
    <recommendedName>
        <fullName evidence="2">glutamine--tRNA ligase</fullName>
        <ecNumber evidence="2">6.1.1.18</ecNumber>
    </recommendedName>
</protein>
<evidence type="ECO:0000256" key="6">
    <source>
        <dbReference type="ARBA" id="ARBA00022917"/>
    </source>
</evidence>
<evidence type="ECO:0000313" key="14">
    <source>
        <dbReference type="EMBL" id="TFB01584.1"/>
    </source>
</evidence>
<feature type="region of interest" description="Disordered" evidence="10">
    <location>
        <begin position="1"/>
        <end position="30"/>
    </location>
</feature>
<evidence type="ECO:0000256" key="9">
    <source>
        <dbReference type="RuleBase" id="RU363037"/>
    </source>
</evidence>
<dbReference type="GeneID" id="300578105"/>
<gene>
    <name evidence="14" type="ORF">CCMA1212_006433</name>
</gene>
<dbReference type="EC" id="6.1.1.18" evidence="2"/>
<dbReference type="SUPFAM" id="SSF50715">
    <property type="entry name" value="Ribosomal protein L25-like"/>
    <property type="match status" value="1"/>
</dbReference>
<dbReference type="EMBL" id="PPTA01000008">
    <property type="protein sequence ID" value="TFB01584.1"/>
    <property type="molecule type" value="Genomic_DNA"/>
</dbReference>
<evidence type="ECO:0000313" key="15">
    <source>
        <dbReference type="Proteomes" id="UP001642720"/>
    </source>
</evidence>
<keyword evidence="15" id="KW-1185">Reference proteome</keyword>
<evidence type="ECO:0000256" key="4">
    <source>
        <dbReference type="ARBA" id="ARBA00022741"/>
    </source>
</evidence>
<dbReference type="InterPro" id="IPR020056">
    <property type="entry name" value="Rbsml_bL25/Gln-tRNA_synth_N"/>
</dbReference>
<dbReference type="InterPro" id="IPR014729">
    <property type="entry name" value="Rossmann-like_a/b/a_fold"/>
</dbReference>
<dbReference type="InterPro" id="IPR020059">
    <property type="entry name" value="Glu/Gln-tRNA-synth_Ib_codon-bd"/>
</dbReference>
<feature type="compositionally biased region" description="Basic and acidic residues" evidence="10">
    <location>
        <begin position="1"/>
        <end position="20"/>
    </location>
</feature>
<dbReference type="Gene3D" id="3.40.50.620">
    <property type="entry name" value="HUPs"/>
    <property type="match status" value="1"/>
</dbReference>
<evidence type="ECO:0000259" key="13">
    <source>
        <dbReference type="Pfam" id="PF20974"/>
    </source>
</evidence>
<evidence type="ECO:0000256" key="3">
    <source>
        <dbReference type="ARBA" id="ARBA00022598"/>
    </source>
</evidence>
<evidence type="ECO:0000256" key="7">
    <source>
        <dbReference type="ARBA" id="ARBA00023146"/>
    </source>
</evidence>
<evidence type="ECO:0000256" key="5">
    <source>
        <dbReference type="ARBA" id="ARBA00022840"/>
    </source>
</evidence>
<evidence type="ECO:0000259" key="12">
    <source>
        <dbReference type="Pfam" id="PF03950"/>
    </source>
</evidence>
<dbReference type="InterPro" id="IPR020058">
    <property type="entry name" value="Glu/Gln-tRNA-synth_Ib_cat-dom"/>
</dbReference>
<keyword evidence="6 9" id="KW-0648">Protein biosynthesis</keyword>
<comment type="similarity">
    <text evidence="1 9">Belongs to the class-I aminoacyl-tRNA synthetase family.</text>
</comment>
<dbReference type="Pfam" id="PF03950">
    <property type="entry name" value="tRNA-synt_1c_C"/>
    <property type="match status" value="1"/>
</dbReference>
<feature type="domain" description="Glutamyl/glutaminyl-tRNA synthetase class Ib catalytic" evidence="11">
    <location>
        <begin position="127"/>
        <end position="430"/>
    </location>
</feature>
<dbReference type="InterPro" id="IPR001412">
    <property type="entry name" value="aa-tRNA-synth_I_CS"/>
</dbReference>
<keyword evidence="5 9" id="KW-0067">ATP-binding</keyword>
<evidence type="ECO:0000256" key="2">
    <source>
        <dbReference type="ARBA" id="ARBA00012836"/>
    </source>
</evidence>
<reference evidence="14 15" key="1">
    <citation type="submission" date="2018-01" db="EMBL/GenBank/DDBJ databases">
        <title>Genome characterization of the sugarcane-associated fungus Trichoderma ghanense CCMA-1212 and their application in lignocelulose bioconversion.</title>
        <authorList>
            <person name="Steindorff A.S."/>
            <person name="Mendes T.D."/>
            <person name="Vilela E.S.D."/>
            <person name="Rodrigues D.S."/>
            <person name="Formighieri E.F."/>
            <person name="Melo I.S."/>
            <person name="Favaro L.C.L."/>
        </authorList>
    </citation>
    <scope>NUCLEOTIDE SEQUENCE [LARGE SCALE GENOMIC DNA]</scope>
    <source>
        <strain evidence="14 15">CCMA-1212</strain>
    </source>
</reference>
<feature type="domain" description="tRNA synthetases class I (E and Q) anti-codon binding" evidence="13">
    <location>
        <begin position="543"/>
        <end position="599"/>
    </location>
</feature>
<evidence type="ECO:0000256" key="1">
    <source>
        <dbReference type="ARBA" id="ARBA00005594"/>
    </source>
</evidence>
<organism evidence="14 15">
    <name type="scientific">Trichoderma ghanense</name>
    <dbReference type="NCBI Taxonomy" id="65468"/>
    <lineage>
        <taxon>Eukaryota</taxon>
        <taxon>Fungi</taxon>
        <taxon>Dikarya</taxon>
        <taxon>Ascomycota</taxon>
        <taxon>Pezizomycotina</taxon>
        <taxon>Sordariomycetes</taxon>
        <taxon>Hypocreomycetidae</taxon>
        <taxon>Hypocreales</taxon>
        <taxon>Hypocreaceae</taxon>
        <taxon>Trichoderma</taxon>
    </lineage>
</organism>
<feature type="non-terminal residue" evidence="14">
    <location>
        <position position="1"/>
    </location>
</feature>
<dbReference type="PROSITE" id="PS00178">
    <property type="entry name" value="AA_TRNA_LIGASE_I"/>
    <property type="match status" value="1"/>
</dbReference>
<dbReference type="Pfam" id="PF00749">
    <property type="entry name" value="tRNA-synt_1c"/>
    <property type="match status" value="1"/>
</dbReference>
<feature type="domain" description="Glutamyl/glutaminyl-tRNA synthetase class Ib anti-codon binding" evidence="12">
    <location>
        <begin position="435"/>
        <end position="533"/>
    </location>
</feature>
<dbReference type="Pfam" id="PF20974">
    <property type="entry name" value="tRNA-synt_1c_C2"/>
    <property type="match status" value="1"/>
</dbReference>
<keyword evidence="7 9" id="KW-0030">Aminoacyl-tRNA synthetase</keyword>
<dbReference type="SUPFAM" id="SSF52374">
    <property type="entry name" value="Nucleotidylyl transferase"/>
    <property type="match status" value="1"/>
</dbReference>
<dbReference type="InterPro" id="IPR011035">
    <property type="entry name" value="Ribosomal_bL25/Gln-tRNA_synth"/>
</dbReference>
<sequence length="657" mass="74701">QSHDRDDSRSPDSSSRDTRRVHTHTQTRYTTAAMADAVDKVADNVAKLVLDEETGDMVTKNELKKRIQKRARKAAAAANRSNAQQEKSGTAQPAAKPAKPEERVIDPDAMFKQGFLNEVYKLRPSKEVVTRFPPEPNGYLHLGHAKAIAVNFGFARFDDTNPDAEKGEYFVAIEETIRWLGFTPSEITYASDNYQRMYDLAEKLIKMEKAYVCHCDDVETKKQRGGEDGLSPRYRCEHANQDVETNLRKFRGMRDGEYEPRSAWLRMKQDIVNNPNPQMWDIAAYRIPKDQEPHYRTGTKWRIYPTYDFAHCLCDSFEGITHSLCTTEFIMSRESYEWLNKLLVDFQPMQREYGRLNLSGTIMSKRGLRTLIESNVVRGWDDPRLYTIKGIRRRGIPPGALLSFIYELGVTTSITQVSIKRFEQSIRVYLERTVPRLMLVLDPVPVVIEDGEEQDLDIPFSPKDPKLGSHTVRLTKTVYIDRSDFREVDSKDYFRLAPGKTVGLLNVPHPIKAVSFTKDETTGAIKEIRAVYDKEGKKPKTYIQWVPEGSLPAEVRIHEALFKSDSPGSAPGGLLSDVNPNSETIWPNALIETGFHEVKRRAPWPAAEGEKTGEVGPETVRFQAMRVAYFALDSDSTDDKIVLNRIVALKEDSGKNA</sequence>
<dbReference type="PRINTS" id="PR00987">
    <property type="entry name" value="TRNASYNTHGLU"/>
</dbReference>
<keyword evidence="4 9" id="KW-0547">Nucleotide-binding</keyword>
<accession>A0ABY2H034</accession>
<dbReference type="RefSeq" id="XP_073557785.1">
    <property type="nucleotide sequence ID" value="XM_073703655.1"/>
</dbReference>
<dbReference type="NCBIfam" id="TIGR00440">
    <property type="entry name" value="glnS"/>
    <property type="match status" value="1"/>
</dbReference>
<proteinExistence type="inferred from homology"/>
<keyword evidence="3 9" id="KW-0436">Ligase</keyword>
<evidence type="ECO:0000256" key="8">
    <source>
        <dbReference type="ARBA" id="ARBA00048270"/>
    </source>
</evidence>
<dbReference type="PANTHER" id="PTHR43097:SF4">
    <property type="entry name" value="GLUTAMINE--TRNA LIGASE"/>
    <property type="match status" value="1"/>
</dbReference>
<dbReference type="Proteomes" id="UP001642720">
    <property type="component" value="Unassembled WGS sequence"/>
</dbReference>
<feature type="region of interest" description="Disordered" evidence="10">
    <location>
        <begin position="53"/>
        <end position="101"/>
    </location>
</feature>
<dbReference type="InterPro" id="IPR050132">
    <property type="entry name" value="Gln/Glu-tRNA_Ligase"/>
</dbReference>
<dbReference type="PANTHER" id="PTHR43097">
    <property type="entry name" value="GLUTAMINE-TRNA LIGASE"/>
    <property type="match status" value="1"/>
</dbReference>
<comment type="catalytic activity">
    <reaction evidence="8">
        <text>tRNA(Gln) + L-glutamine + ATP = L-glutaminyl-tRNA(Gln) + AMP + diphosphate</text>
        <dbReference type="Rhea" id="RHEA:20121"/>
        <dbReference type="Rhea" id="RHEA-COMP:9662"/>
        <dbReference type="Rhea" id="RHEA-COMP:9681"/>
        <dbReference type="ChEBI" id="CHEBI:30616"/>
        <dbReference type="ChEBI" id="CHEBI:33019"/>
        <dbReference type="ChEBI" id="CHEBI:58359"/>
        <dbReference type="ChEBI" id="CHEBI:78442"/>
        <dbReference type="ChEBI" id="CHEBI:78521"/>
        <dbReference type="ChEBI" id="CHEBI:456215"/>
        <dbReference type="EC" id="6.1.1.18"/>
    </reaction>
</comment>
<dbReference type="Gene3D" id="2.40.240.10">
    <property type="entry name" value="Ribosomal Protein L25, Chain P"/>
    <property type="match status" value="2"/>
</dbReference>
<dbReference type="InterPro" id="IPR049437">
    <property type="entry name" value="tRNA-synt_1c_C2"/>
</dbReference>
<dbReference type="InterPro" id="IPR000924">
    <property type="entry name" value="Glu/Gln-tRNA-synth"/>
</dbReference>
<evidence type="ECO:0000259" key="11">
    <source>
        <dbReference type="Pfam" id="PF00749"/>
    </source>
</evidence>